<dbReference type="InterPro" id="IPR005532">
    <property type="entry name" value="SUMF_dom"/>
</dbReference>
<dbReference type="Gene3D" id="3.90.1580.10">
    <property type="entry name" value="paralog of FGE (formylglycine-generating enzyme)"/>
    <property type="match status" value="1"/>
</dbReference>
<gene>
    <name evidence="2" type="ORF">BECKMB1821G_GA0114241_102230</name>
</gene>
<name>A0A450XBN6_9GAMM</name>
<sequence length="300" mass="33727">MNPPTPSIDDTVWHPLIEGRPPTWADGWGQDRYGIFADFTLNRVTQRLRWVPPGSFDMGSPIDEPGRWDNEGPQQPVVLTQGYWLFDTPCSQALWQAVMGDNPSHFQTPDRPVESVSWDLINKFLERINRQIPELHVALPTEAQWEYACRAGTKTATYGGAMEILGTNHAPTLDAIAWYGGNSGVGFELDNGYDGSDWPERQYPEHNRVGTHPVAGRVPNSLGLYDMLGNIWEWCRDGFREYSVETAIDPMGPVTAGIKRTVRGGSWNSSARNMRAAARRWGKPDIYMVSLGFRCVRESS</sequence>
<dbReference type="InterPro" id="IPR042095">
    <property type="entry name" value="SUMF_sf"/>
</dbReference>
<dbReference type="InterPro" id="IPR051043">
    <property type="entry name" value="Sulfatase_Mod_Factor_Kinase"/>
</dbReference>
<dbReference type="PANTHER" id="PTHR23150:SF19">
    <property type="entry name" value="FORMYLGLYCINE-GENERATING ENZYME"/>
    <property type="match status" value="1"/>
</dbReference>
<organism evidence="2">
    <name type="scientific">Candidatus Kentrum sp. MB</name>
    <dbReference type="NCBI Taxonomy" id="2138164"/>
    <lineage>
        <taxon>Bacteria</taxon>
        <taxon>Pseudomonadati</taxon>
        <taxon>Pseudomonadota</taxon>
        <taxon>Gammaproteobacteria</taxon>
        <taxon>Candidatus Kentrum</taxon>
    </lineage>
</organism>
<reference evidence="2" key="1">
    <citation type="submission" date="2019-02" db="EMBL/GenBank/DDBJ databases">
        <authorList>
            <person name="Gruber-Vodicka R. H."/>
            <person name="Seah K. B. B."/>
        </authorList>
    </citation>
    <scope>NUCLEOTIDE SEQUENCE</scope>
    <source>
        <strain evidence="2">BECK_BZ197</strain>
    </source>
</reference>
<dbReference type="PANTHER" id="PTHR23150">
    <property type="entry name" value="SULFATASE MODIFYING FACTOR 1, 2"/>
    <property type="match status" value="1"/>
</dbReference>
<dbReference type="SUPFAM" id="SSF56436">
    <property type="entry name" value="C-type lectin-like"/>
    <property type="match status" value="1"/>
</dbReference>
<protein>
    <submittedName>
        <fullName evidence="2">Formylglycine-generating enzyme, required for sulfatase activity, contains SUMF1/FGE domain</fullName>
    </submittedName>
</protein>
<accession>A0A450XBN6</accession>
<dbReference type="Pfam" id="PF03781">
    <property type="entry name" value="FGE-sulfatase"/>
    <property type="match status" value="1"/>
</dbReference>
<proteinExistence type="predicted"/>
<evidence type="ECO:0000259" key="1">
    <source>
        <dbReference type="Pfam" id="PF03781"/>
    </source>
</evidence>
<dbReference type="AlphaFoldDB" id="A0A450XBN6"/>
<dbReference type="GO" id="GO:0120147">
    <property type="term" value="F:formylglycine-generating oxidase activity"/>
    <property type="evidence" value="ECO:0007669"/>
    <property type="project" value="TreeGrafter"/>
</dbReference>
<feature type="domain" description="Sulfatase-modifying factor enzyme-like" evidence="1">
    <location>
        <begin position="50"/>
        <end position="297"/>
    </location>
</feature>
<dbReference type="EMBL" id="CAADFO010000022">
    <property type="protein sequence ID" value="VFK26698.1"/>
    <property type="molecule type" value="Genomic_DNA"/>
</dbReference>
<dbReference type="InterPro" id="IPR016187">
    <property type="entry name" value="CTDL_fold"/>
</dbReference>
<evidence type="ECO:0000313" key="2">
    <source>
        <dbReference type="EMBL" id="VFK26698.1"/>
    </source>
</evidence>